<dbReference type="OrthoDB" id="9799122at2"/>
<proteinExistence type="predicted"/>
<organism evidence="2 3">
    <name type="scientific">Novosphingobium guangzhouense</name>
    <dbReference type="NCBI Taxonomy" id="1850347"/>
    <lineage>
        <taxon>Bacteria</taxon>
        <taxon>Pseudomonadati</taxon>
        <taxon>Pseudomonadota</taxon>
        <taxon>Alphaproteobacteria</taxon>
        <taxon>Sphingomonadales</taxon>
        <taxon>Sphingomonadaceae</taxon>
        <taxon>Novosphingobium</taxon>
    </lineage>
</organism>
<protein>
    <submittedName>
        <fullName evidence="2">Disulfide bond formation protein DsbA</fullName>
    </submittedName>
</protein>
<keyword evidence="3" id="KW-1185">Reference proteome</keyword>
<dbReference type="PANTHER" id="PTHR13887:SF41">
    <property type="entry name" value="THIOREDOXIN SUPERFAMILY PROTEIN"/>
    <property type="match status" value="1"/>
</dbReference>
<dbReference type="Proteomes" id="UP000236327">
    <property type="component" value="Unassembled WGS sequence"/>
</dbReference>
<evidence type="ECO:0000313" key="2">
    <source>
        <dbReference type="EMBL" id="PNU03737.1"/>
    </source>
</evidence>
<dbReference type="GO" id="GO:0016491">
    <property type="term" value="F:oxidoreductase activity"/>
    <property type="evidence" value="ECO:0007669"/>
    <property type="project" value="InterPro"/>
</dbReference>
<dbReference type="EMBL" id="LYMM01000044">
    <property type="protein sequence ID" value="PNU03737.1"/>
    <property type="molecule type" value="Genomic_DNA"/>
</dbReference>
<gene>
    <name evidence="2" type="ORF">A8V01_22510</name>
</gene>
<dbReference type="InterPro" id="IPR001853">
    <property type="entry name" value="DSBA-like_thioredoxin_dom"/>
</dbReference>
<comment type="caution">
    <text evidence="2">The sequence shown here is derived from an EMBL/GenBank/DDBJ whole genome shotgun (WGS) entry which is preliminary data.</text>
</comment>
<dbReference type="CDD" id="cd03024">
    <property type="entry name" value="DsbA_FrnE"/>
    <property type="match status" value="1"/>
</dbReference>
<sequence length="219" mass="24163">MTTKLKIDFVSDIACPWCAIGLGGLEQALAALEGQIDADITFHPYELSPDMPAGGQNALEHISRKFGMPHDQIRSSREMIRERAAGVGVTMNTSDESRIYNTFDAHRLLAWANDEGRQLDMKRRLLALYHTDQVDPGNHNALVAAAEEVGLDGSAARAILESDRYVEDVRAEEELWRSRGIKSVPAVIVNDRHLISGAQTREEFERQLRGLAAEAGNVG</sequence>
<feature type="domain" description="DSBA-like thioredoxin" evidence="1">
    <location>
        <begin position="7"/>
        <end position="208"/>
    </location>
</feature>
<accession>A0A2K2FY57</accession>
<dbReference type="PANTHER" id="PTHR13887">
    <property type="entry name" value="GLUTATHIONE S-TRANSFERASE KAPPA"/>
    <property type="match status" value="1"/>
</dbReference>
<dbReference type="AlphaFoldDB" id="A0A2K2FY57"/>
<evidence type="ECO:0000313" key="3">
    <source>
        <dbReference type="Proteomes" id="UP000236327"/>
    </source>
</evidence>
<name>A0A2K2FY57_9SPHN</name>
<dbReference type="SUPFAM" id="SSF52833">
    <property type="entry name" value="Thioredoxin-like"/>
    <property type="match status" value="1"/>
</dbReference>
<dbReference type="Gene3D" id="3.40.30.10">
    <property type="entry name" value="Glutaredoxin"/>
    <property type="match status" value="1"/>
</dbReference>
<dbReference type="InterPro" id="IPR036249">
    <property type="entry name" value="Thioredoxin-like_sf"/>
</dbReference>
<reference evidence="2 3" key="1">
    <citation type="submission" date="2016-05" db="EMBL/GenBank/DDBJ databases">
        <title>Complete genome sequence of Novosphingobium guangzhouense SA925(T).</title>
        <authorList>
            <person name="Sha S."/>
        </authorList>
    </citation>
    <scope>NUCLEOTIDE SEQUENCE [LARGE SCALE GENOMIC DNA]</scope>
    <source>
        <strain evidence="2 3">SA925</strain>
    </source>
</reference>
<dbReference type="RefSeq" id="WP_103097023.1">
    <property type="nucleotide sequence ID" value="NZ_LYMM01000044.1"/>
</dbReference>
<evidence type="ECO:0000259" key="1">
    <source>
        <dbReference type="Pfam" id="PF01323"/>
    </source>
</evidence>
<dbReference type="Pfam" id="PF01323">
    <property type="entry name" value="DSBA"/>
    <property type="match status" value="1"/>
</dbReference>